<dbReference type="EMBL" id="PQXF01000022">
    <property type="protein sequence ID" value="PXF59796.1"/>
    <property type="molecule type" value="Genomic_DNA"/>
</dbReference>
<evidence type="ECO:0000313" key="2">
    <source>
        <dbReference type="Proteomes" id="UP000248329"/>
    </source>
</evidence>
<dbReference type="Proteomes" id="UP000248329">
    <property type="component" value="Unassembled WGS sequence"/>
</dbReference>
<sequence>MYRRWLDPFEELHRMQEWMNRAFGDFGPITPGRLLPSGTSEETMEAMTPSMDLQDMEDKVLVTADVPGVDKGNVTVNVRGDMLEITAEKKEEKEEKDEGYIRRERGYSRFYRRIPLPAEVDPAKVDATLKDGVLRIEMVKTAPSETKKIEVK</sequence>
<protein>
    <submittedName>
        <fullName evidence="1">Hsp20/alpha crystallin family protein</fullName>
    </submittedName>
</protein>
<comment type="caution">
    <text evidence="1">The sequence shown here is derived from an EMBL/GenBank/DDBJ whole genome shotgun (WGS) entry which is preliminary data.</text>
</comment>
<reference evidence="1" key="1">
    <citation type="submission" date="2018-01" db="EMBL/GenBank/DDBJ databases">
        <authorList>
            <person name="Krukenberg V."/>
        </authorList>
    </citation>
    <scope>NUCLEOTIDE SEQUENCE</scope>
    <source>
        <strain evidence="1">E20ANME2</strain>
    </source>
</reference>
<accession>A0AC61L188</accession>
<gene>
    <name evidence="1" type="ORF">C4B59_10895</name>
</gene>
<organism evidence="1 2">
    <name type="scientific">Candidatus Methanogaster sp</name>
    <dbReference type="NCBI Taxonomy" id="3386292"/>
    <lineage>
        <taxon>Archaea</taxon>
        <taxon>Methanobacteriati</taxon>
        <taxon>Methanobacteriota</taxon>
        <taxon>Stenosarchaea group</taxon>
        <taxon>Methanomicrobia</taxon>
        <taxon>Methanosarcinales</taxon>
        <taxon>ANME-2 cluster</taxon>
        <taxon>Candidatus Methanogasteraceae</taxon>
        <taxon>Candidatus Methanogaster</taxon>
    </lineage>
</organism>
<proteinExistence type="predicted"/>
<evidence type="ECO:0000313" key="1">
    <source>
        <dbReference type="EMBL" id="PXF59796.1"/>
    </source>
</evidence>
<name>A0AC61L188_9EURY</name>